<dbReference type="InterPro" id="IPR043502">
    <property type="entry name" value="DNA/RNA_pol_sf"/>
</dbReference>
<proteinExistence type="predicted"/>
<dbReference type="EMBL" id="LR862140">
    <property type="protein sequence ID" value="CAD1820369.1"/>
    <property type="molecule type" value="Genomic_DNA"/>
</dbReference>
<evidence type="ECO:0000256" key="1">
    <source>
        <dbReference type="SAM" id="MobiDB-lite"/>
    </source>
</evidence>
<name>A0A6V7NP26_ANACO</name>
<dbReference type="InterPro" id="IPR043128">
    <property type="entry name" value="Rev_trsase/Diguanyl_cyclase"/>
</dbReference>
<protein>
    <recommendedName>
        <fullName evidence="3">Reverse transcriptase domain-containing protein</fullName>
    </recommendedName>
</protein>
<dbReference type="PANTHER" id="PTHR37984:SF5">
    <property type="entry name" value="PROTEIN NYNRIN-LIKE"/>
    <property type="match status" value="1"/>
</dbReference>
<dbReference type="SUPFAM" id="SSF56672">
    <property type="entry name" value="DNA/RNA polymerases"/>
    <property type="match status" value="1"/>
</dbReference>
<accession>A0A6V7NP26</accession>
<dbReference type="InterPro" id="IPR050951">
    <property type="entry name" value="Retrovirus_Pol_polyprotein"/>
</dbReference>
<gene>
    <name evidence="2" type="ORF">CB5_LOCUS3580</name>
</gene>
<feature type="compositionally biased region" description="Polar residues" evidence="1">
    <location>
        <begin position="234"/>
        <end position="251"/>
    </location>
</feature>
<organism evidence="2">
    <name type="scientific">Ananas comosus var. bracteatus</name>
    <name type="common">red pineapple</name>
    <dbReference type="NCBI Taxonomy" id="296719"/>
    <lineage>
        <taxon>Eukaryota</taxon>
        <taxon>Viridiplantae</taxon>
        <taxon>Streptophyta</taxon>
        <taxon>Embryophyta</taxon>
        <taxon>Tracheophyta</taxon>
        <taxon>Spermatophyta</taxon>
        <taxon>Magnoliopsida</taxon>
        <taxon>Liliopsida</taxon>
        <taxon>Poales</taxon>
        <taxon>Bromeliaceae</taxon>
        <taxon>Bromelioideae</taxon>
        <taxon>Ananas</taxon>
    </lineage>
</organism>
<feature type="region of interest" description="Disordered" evidence="1">
    <location>
        <begin position="1"/>
        <end position="27"/>
    </location>
</feature>
<dbReference type="PANTHER" id="PTHR37984">
    <property type="entry name" value="PROTEIN CBG26694"/>
    <property type="match status" value="1"/>
</dbReference>
<dbReference type="Gene3D" id="3.30.70.270">
    <property type="match status" value="1"/>
</dbReference>
<evidence type="ECO:0000313" key="2">
    <source>
        <dbReference type="EMBL" id="CAD1820369.1"/>
    </source>
</evidence>
<evidence type="ECO:0008006" key="3">
    <source>
        <dbReference type="Google" id="ProtNLM"/>
    </source>
</evidence>
<sequence length="356" mass="39960">MSTFDAGVIDTAGDPPRQLSKQGKSKEPLAITKDSVPLEDRLALLEDIMSKMSERALNKVTVKNKYHIPLVVDLFDQLGTAKYFTKLDLYFGYYQVWIAEGVEKEKCIFAKEEMHFLGHLIGQGLIRIDKRKVRAICKWENPTTLSEMRSFLGLVKLLSPLHCRAEAKAEAVVVEVRMAVPSALSAEALLEAKEVPEEVVEAVEEAVIQLKPTGDKLISMFFTLKPAAADQSEKGGTQKPSSELSQTHYSTCSDEKTVQSDDFASPKMETGQQEICGIKRDLRKSQLITNQKWRTLVAGPAVQRKRRKEPQRMQGKDKHHCFLILERNRSFAVSGVASFWCIICKLTGFVNTPETK</sequence>
<dbReference type="AlphaFoldDB" id="A0A6V7NP26"/>
<feature type="region of interest" description="Disordered" evidence="1">
    <location>
        <begin position="229"/>
        <end position="251"/>
    </location>
</feature>
<reference evidence="2" key="1">
    <citation type="submission" date="2020-07" db="EMBL/GenBank/DDBJ databases">
        <authorList>
            <person name="Lin J."/>
        </authorList>
    </citation>
    <scope>NUCLEOTIDE SEQUENCE</scope>
</reference>